<dbReference type="AlphaFoldDB" id="A0A6A2XVK6"/>
<dbReference type="PROSITE" id="PS50878">
    <property type="entry name" value="RT_POL"/>
    <property type="match status" value="1"/>
</dbReference>
<protein>
    <submittedName>
        <fullName evidence="2">Zinc finger CCCH domain-containing protein 64</fullName>
    </submittedName>
</protein>
<evidence type="ECO:0000259" key="1">
    <source>
        <dbReference type="PROSITE" id="PS50878"/>
    </source>
</evidence>
<proteinExistence type="predicted"/>
<dbReference type="Pfam" id="PF00078">
    <property type="entry name" value="RVT_1"/>
    <property type="match status" value="1"/>
</dbReference>
<evidence type="ECO:0000313" key="2">
    <source>
        <dbReference type="EMBL" id="KAE8658174.1"/>
    </source>
</evidence>
<dbReference type="InterPro" id="IPR040194">
    <property type="entry name" value="Cwf19-like"/>
</dbReference>
<dbReference type="EMBL" id="VEPZ02001747">
    <property type="protein sequence ID" value="KAE8658174.1"/>
    <property type="molecule type" value="Genomic_DNA"/>
</dbReference>
<dbReference type="PANTHER" id="PTHR12072:SF4">
    <property type="entry name" value="CWF19-LIKE PROTEIN 1"/>
    <property type="match status" value="1"/>
</dbReference>
<dbReference type="CDD" id="cd07380">
    <property type="entry name" value="MPP_CWF19_N"/>
    <property type="match status" value="1"/>
</dbReference>
<dbReference type="Proteomes" id="UP000436088">
    <property type="component" value="Unassembled WGS sequence"/>
</dbReference>
<dbReference type="InterPro" id="IPR043128">
    <property type="entry name" value="Rev_trsase/Diguanyl_cyclase"/>
</dbReference>
<evidence type="ECO:0000313" key="3">
    <source>
        <dbReference type="Proteomes" id="UP000436088"/>
    </source>
</evidence>
<name>A0A6A2XVK6_HIBSY</name>
<dbReference type="Pfam" id="PF04677">
    <property type="entry name" value="CwfJ_C_1"/>
    <property type="match status" value="1"/>
</dbReference>
<dbReference type="SUPFAM" id="SSF56672">
    <property type="entry name" value="DNA/RNA polymerases"/>
    <property type="match status" value="1"/>
</dbReference>
<sequence>MYCRSTTYVRTTVGDTEAFPVEIGLHQGSALSPYIFALIMDDIYCATPDGVPWFMLFADDIVLVAESKTELNSRLSTWKTALEEKGLRINIEKTEYLCSNFSGNQNDEDVEICIEGHVLPSKDCFKYLGYMIRKDGGVDEVSHRIKAGWLKWRAATRVLCDKKVPLKLKGKFYRMAIRPALLYGSECWAIKKDHVRKMEAAEMRMLRWVCGRTLWDMIPNSAIRMSLGVVPVPLLQSSVQSTAPRHPALHSQRSLSISLMTPPRVILCGDVSGRLNQLIKRVNKSAGPFNALFCVGKFFPDESDRLNELMDYVEGWAQIPLPTYFIGDYGVGAPKVLSAVSRNSANQGFKMDGFKVCDNLYWLKGSGKFTLHGLSVAYLFGRESSNGQEFGTYGQDDIDTATPPDIPAGISDSSGSDSTVAQLVTEIKPRYHIAGTKGIFYAREPYSNIDVVHVTRFLGLASVVNKEKQKFLHALSPTPSSAMSAAEISAKPPNTTLSPYTLVDQVDHPKEATKRAGDNELDSQYWRYDVSNKRQKHGNGDANKESVKKVLIAILSTVYRMTVSYSRKRPGSSNSNANRSKECWFCLPSPDVESHLVTSIGENFYCALAKGPLVPDHVLMIPVEHLPNTLSLPADCQLELGKLQNSHKMYYKNQGKEAVFFEISKRGTHANLQAVFTLAAVPSSKAVVLKDIFTLAAEKLGFEFVTKKCSILLHLVEENEKFPAQFGREGAVHVNGTGIHASIDIHLGIGAVVAGLLSMADRADWRKCTISKEEETKLAENFKKRFQEVPNQLVEGCSMFGFQWYPLERAQ</sequence>
<keyword evidence="3" id="KW-1185">Reference proteome</keyword>
<comment type="caution">
    <text evidence="2">The sequence shown here is derived from an EMBL/GenBank/DDBJ whole genome shotgun (WGS) entry which is preliminary data.</text>
</comment>
<dbReference type="InterPro" id="IPR043502">
    <property type="entry name" value="DNA/RNA_pol_sf"/>
</dbReference>
<dbReference type="SUPFAM" id="SSF54197">
    <property type="entry name" value="HIT-like"/>
    <property type="match status" value="1"/>
</dbReference>
<dbReference type="Gene3D" id="3.30.428.10">
    <property type="entry name" value="HIT-like"/>
    <property type="match status" value="1"/>
</dbReference>
<dbReference type="InterPro" id="IPR006768">
    <property type="entry name" value="Cwf19-like_C_dom-1"/>
</dbReference>
<dbReference type="GO" id="GO:0061632">
    <property type="term" value="F:RNA lariat debranching enzyme activator activity"/>
    <property type="evidence" value="ECO:0007669"/>
    <property type="project" value="TreeGrafter"/>
</dbReference>
<dbReference type="GO" id="GO:0071014">
    <property type="term" value="C:post-mRNA release spliceosomal complex"/>
    <property type="evidence" value="ECO:0007669"/>
    <property type="project" value="TreeGrafter"/>
</dbReference>
<accession>A0A6A2XVK6</accession>
<dbReference type="Gene3D" id="3.30.70.270">
    <property type="match status" value="1"/>
</dbReference>
<dbReference type="GO" id="GO:0000398">
    <property type="term" value="P:mRNA splicing, via spliceosome"/>
    <property type="evidence" value="ECO:0007669"/>
    <property type="project" value="TreeGrafter"/>
</dbReference>
<feature type="domain" description="Reverse transcriptase" evidence="1">
    <location>
        <begin position="1"/>
        <end position="132"/>
    </location>
</feature>
<dbReference type="InterPro" id="IPR000477">
    <property type="entry name" value="RT_dom"/>
</dbReference>
<gene>
    <name evidence="2" type="ORF">F3Y22_tig00116974pilonHSYRG00084</name>
</gene>
<organism evidence="2 3">
    <name type="scientific">Hibiscus syriacus</name>
    <name type="common">Rose of Sharon</name>
    <dbReference type="NCBI Taxonomy" id="106335"/>
    <lineage>
        <taxon>Eukaryota</taxon>
        <taxon>Viridiplantae</taxon>
        <taxon>Streptophyta</taxon>
        <taxon>Embryophyta</taxon>
        <taxon>Tracheophyta</taxon>
        <taxon>Spermatophyta</taxon>
        <taxon>Magnoliopsida</taxon>
        <taxon>eudicotyledons</taxon>
        <taxon>Gunneridae</taxon>
        <taxon>Pentapetalae</taxon>
        <taxon>rosids</taxon>
        <taxon>malvids</taxon>
        <taxon>Malvales</taxon>
        <taxon>Malvaceae</taxon>
        <taxon>Malvoideae</taxon>
        <taxon>Hibiscus</taxon>
    </lineage>
</organism>
<dbReference type="InterPro" id="IPR036265">
    <property type="entry name" value="HIT-like_sf"/>
</dbReference>
<reference evidence="2" key="1">
    <citation type="submission" date="2019-09" db="EMBL/GenBank/DDBJ databases">
        <title>Draft genome information of white flower Hibiscus syriacus.</title>
        <authorList>
            <person name="Kim Y.-M."/>
        </authorList>
    </citation>
    <scope>NUCLEOTIDE SEQUENCE [LARGE SCALE GENOMIC DNA]</scope>
    <source>
        <strain evidence="2">YM2019G1</strain>
    </source>
</reference>
<dbReference type="PANTHER" id="PTHR12072">
    <property type="entry name" value="CWF19, CELL CYCLE CONTROL PROTEIN"/>
    <property type="match status" value="1"/>
</dbReference>